<feature type="domain" description="Helix-hairpin-helix DNA-binding motif class 1" evidence="5">
    <location>
        <begin position="182"/>
        <end position="201"/>
    </location>
</feature>
<dbReference type="NCBIfam" id="TIGR00426">
    <property type="entry name" value="competence protein ComEA helix-hairpin-helix repeat region"/>
    <property type="match status" value="3"/>
</dbReference>
<dbReference type="InterPro" id="IPR010994">
    <property type="entry name" value="RuvA_2-like"/>
</dbReference>
<dbReference type="SUPFAM" id="SSF47781">
    <property type="entry name" value="RuvA domain 2-like"/>
    <property type="match status" value="4"/>
</dbReference>
<dbReference type="GO" id="GO:0009654">
    <property type="term" value="C:photosystem II oxygen evolving complex"/>
    <property type="evidence" value="ECO:0007669"/>
    <property type="project" value="InterPro"/>
</dbReference>
<gene>
    <name evidence="6" type="ORF">SCFA_560005</name>
</gene>
<evidence type="ECO:0000259" key="5">
    <source>
        <dbReference type="SMART" id="SM00278"/>
    </source>
</evidence>
<dbReference type="PANTHER" id="PTHR21180">
    <property type="entry name" value="ENDONUCLEASE/EXONUCLEASE/PHOSPHATASE FAMILY DOMAIN-CONTAINING PROTEIN 1"/>
    <property type="match status" value="1"/>
</dbReference>
<dbReference type="SMART" id="SM00278">
    <property type="entry name" value="HhH1"/>
    <property type="match status" value="6"/>
</dbReference>
<comment type="subcellular location">
    <subcellularLocation>
        <location evidence="1">Membrane</location>
        <topology evidence="1">Peripheral membrane protein</topology>
    </subcellularLocation>
</comment>
<dbReference type="GO" id="GO:0003677">
    <property type="term" value="F:DNA binding"/>
    <property type="evidence" value="ECO:0007669"/>
    <property type="project" value="InterPro"/>
</dbReference>
<comment type="similarity">
    <text evidence="2">Belongs to the PsbU family.</text>
</comment>
<feature type="domain" description="Helix-hairpin-helix DNA-binding motif class 1" evidence="5">
    <location>
        <begin position="245"/>
        <end position="264"/>
    </location>
</feature>
<accession>A0A485M2N3</accession>
<dbReference type="InterPro" id="IPR004509">
    <property type="entry name" value="Competence_ComEA_HhH"/>
</dbReference>
<dbReference type="GO" id="GO:0015979">
    <property type="term" value="P:photosynthesis"/>
    <property type="evidence" value="ECO:0007669"/>
    <property type="project" value="InterPro"/>
</dbReference>
<feature type="domain" description="Helix-hairpin-helix DNA-binding motif class 1" evidence="5">
    <location>
        <begin position="56"/>
        <end position="75"/>
    </location>
</feature>
<dbReference type="PANTHER" id="PTHR21180:SF32">
    <property type="entry name" value="ENDONUCLEASE_EXONUCLEASE_PHOSPHATASE FAMILY DOMAIN-CONTAINING PROTEIN 1"/>
    <property type="match status" value="1"/>
</dbReference>
<evidence type="ECO:0000256" key="1">
    <source>
        <dbReference type="ARBA" id="ARBA00004170"/>
    </source>
</evidence>
<dbReference type="InterPro" id="IPR010527">
    <property type="entry name" value="PSII_PsbU"/>
</dbReference>
<feature type="domain" description="Helix-hairpin-helix DNA-binding motif class 1" evidence="5">
    <location>
        <begin position="275"/>
        <end position="294"/>
    </location>
</feature>
<dbReference type="Pfam" id="PF06514">
    <property type="entry name" value="PsbU"/>
    <property type="match status" value="1"/>
</dbReference>
<dbReference type="AlphaFoldDB" id="A0A485M2N3"/>
<reference evidence="6" key="1">
    <citation type="submission" date="2019-03" db="EMBL/GenBank/DDBJ databases">
        <authorList>
            <person name="Hao L."/>
        </authorList>
    </citation>
    <scope>NUCLEOTIDE SEQUENCE</scope>
</reference>
<evidence type="ECO:0000313" key="6">
    <source>
        <dbReference type="EMBL" id="VFU16765.1"/>
    </source>
</evidence>
<dbReference type="GO" id="GO:0015627">
    <property type="term" value="C:type II protein secretion system complex"/>
    <property type="evidence" value="ECO:0007669"/>
    <property type="project" value="TreeGrafter"/>
</dbReference>
<organism evidence="6">
    <name type="scientific">anaerobic digester metagenome</name>
    <dbReference type="NCBI Taxonomy" id="1263854"/>
    <lineage>
        <taxon>unclassified sequences</taxon>
        <taxon>metagenomes</taxon>
        <taxon>ecological metagenomes</taxon>
    </lineage>
</organism>
<dbReference type="GO" id="GO:0042549">
    <property type="term" value="P:photosystem II stabilization"/>
    <property type="evidence" value="ECO:0007669"/>
    <property type="project" value="InterPro"/>
</dbReference>
<dbReference type="GO" id="GO:0019898">
    <property type="term" value="C:extrinsic component of membrane"/>
    <property type="evidence" value="ECO:0007669"/>
    <property type="project" value="InterPro"/>
</dbReference>
<keyword evidence="4" id="KW-0472">Membrane</keyword>
<feature type="domain" description="Helix-hairpin-helix DNA-binding motif class 1" evidence="5">
    <location>
        <begin position="119"/>
        <end position="138"/>
    </location>
</feature>
<keyword evidence="3" id="KW-0793">Thylakoid</keyword>
<evidence type="ECO:0000256" key="2">
    <source>
        <dbReference type="ARBA" id="ARBA00010827"/>
    </source>
</evidence>
<dbReference type="Gene3D" id="1.10.150.280">
    <property type="entry name" value="AF1531-like domain"/>
    <property type="match status" value="4"/>
</dbReference>
<evidence type="ECO:0000256" key="4">
    <source>
        <dbReference type="ARBA" id="ARBA00023136"/>
    </source>
</evidence>
<protein>
    <recommendedName>
        <fullName evidence="5">Helix-hairpin-helix DNA-binding motif class 1 domain-containing protein</fullName>
    </recommendedName>
</protein>
<evidence type="ECO:0000256" key="3">
    <source>
        <dbReference type="ARBA" id="ARBA00023078"/>
    </source>
</evidence>
<sequence>MKTYSWLAVGIITLMLAISGITYAQAQGAQPMQEGAQQQTQQGAMDLVNVNTASEQELQQVPGMDQSLAQSIVQYRQTNGPFDSVNDLTKVQGIDDQKLQGMRGYLTAEKLNINTAKAEELQNIPGMDQTLAQSIIKYRETNGPFGSVDELKQVQGMDDQKLQSIQDYITVEKININTASVEEMQVIPGMDQTLVQSIIQYRETNGPFGSVDELKQVEGIDDKKLQSIQEYVTAEKIDLNTASVEELLIIPGVDQSLAQNIVEYRQANGPFGSVDDLSQVSGITEENMSTIRDHVTVKEEGGGLF</sequence>
<proteinExistence type="inferred from homology"/>
<name>A0A485M2N3_9ZZZZ</name>
<dbReference type="GO" id="GO:0006281">
    <property type="term" value="P:DNA repair"/>
    <property type="evidence" value="ECO:0007669"/>
    <property type="project" value="InterPro"/>
</dbReference>
<dbReference type="InterPro" id="IPR051675">
    <property type="entry name" value="Endo/Exo/Phosphatase_dom_1"/>
</dbReference>
<dbReference type="GO" id="GO:0015628">
    <property type="term" value="P:protein secretion by the type II secretion system"/>
    <property type="evidence" value="ECO:0007669"/>
    <property type="project" value="TreeGrafter"/>
</dbReference>
<dbReference type="EMBL" id="CAADRM010000121">
    <property type="protein sequence ID" value="VFU16765.1"/>
    <property type="molecule type" value="Genomic_DNA"/>
</dbReference>
<dbReference type="Pfam" id="PF12836">
    <property type="entry name" value="HHH_3"/>
    <property type="match status" value="3"/>
</dbReference>
<feature type="domain" description="Helix-hairpin-helix DNA-binding motif class 1" evidence="5">
    <location>
        <begin position="212"/>
        <end position="231"/>
    </location>
</feature>
<dbReference type="InterPro" id="IPR003583">
    <property type="entry name" value="Hlx-hairpin-Hlx_DNA-bd_motif"/>
</dbReference>